<dbReference type="HOGENOM" id="CLU_087258_1_0_14"/>
<dbReference type="OrthoDB" id="9828803at2"/>
<sequence>MNAIGKVVASLAGMGGIAGGGILTYKLVGTKPNTIAHHIKSEYLLTSTHESQWTHRVELLKKANEDSIVSELLSLKKLGTSLKVQDLKDWCSSTLKKEFRGGSDMSFLNVKLYCGINIGDKIVGTKVASGTDTGSSQLKTNVESLKGKTDEELGKELSEIKKKTNENTSWEGNKALKEWCLKTLDLAFEEGKIYDQATSYCVLK</sequence>
<name>H6N7K9_MYCHN</name>
<keyword evidence="2" id="KW-1185">Reference proteome</keyword>
<evidence type="ECO:0000313" key="2">
    <source>
        <dbReference type="Proteomes" id="UP000009135"/>
    </source>
</evidence>
<proteinExistence type="predicted"/>
<evidence type="ECO:0000313" key="1">
    <source>
        <dbReference type="EMBL" id="AEW45631.1"/>
    </source>
</evidence>
<gene>
    <name evidence="1" type="ordered locus">MHC_03855</name>
</gene>
<reference evidence="1 2" key="1">
    <citation type="journal article" date="2012" name="J. Bacteriol.">
        <title>Complete genome sequence of Mycoplasma haemocanis strain Illinois.</title>
        <authorList>
            <person name="do Nascimento N.C."/>
            <person name="Guimaraes A.M."/>
            <person name="Santos A.P."/>
            <person name="Sanmiguel P.J."/>
            <person name="Messick J.B."/>
        </authorList>
    </citation>
    <scope>NUCLEOTIDE SEQUENCE [LARGE SCALE GENOMIC DNA]</scope>
    <source>
        <strain evidence="1 2">Illinois</strain>
    </source>
</reference>
<accession>H6N7K9</accession>
<dbReference type="KEGG" id="mhe:MHC_03855"/>
<dbReference type="EMBL" id="CP003199">
    <property type="protein sequence ID" value="AEW45631.1"/>
    <property type="molecule type" value="Genomic_DNA"/>
</dbReference>
<organism evidence="1 2">
    <name type="scientific">Mycoplasma haemocanis (strain Illinois)</name>
    <dbReference type="NCBI Taxonomy" id="1111676"/>
    <lineage>
        <taxon>Bacteria</taxon>
        <taxon>Bacillati</taxon>
        <taxon>Mycoplasmatota</taxon>
        <taxon>Mollicutes</taxon>
        <taxon>Mycoplasmataceae</taxon>
        <taxon>Mycoplasma</taxon>
    </lineage>
</organism>
<dbReference type="STRING" id="1111676.MHC_03855"/>
<dbReference type="AlphaFoldDB" id="H6N7K9"/>
<protein>
    <submittedName>
        <fullName evidence="1">Uncharacterized protein</fullName>
    </submittedName>
</protein>
<dbReference type="Proteomes" id="UP000009135">
    <property type="component" value="Chromosome"/>
</dbReference>